<reference evidence="1" key="1">
    <citation type="submission" date="2019-07" db="EMBL/GenBank/DDBJ databases">
        <title>Annotation for the trematode Paragonimus miyazaki's.</title>
        <authorList>
            <person name="Choi Y.-J."/>
        </authorList>
    </citation>
    <scope>NUCLEOTIDE SEQUENCE</scope>
    <source>
        <strain evidence="1">Japan</strain>
    </source>
</reference>
<dbReference type="Proteomes" id="UP000822476">
    <property type="component" value="Unassembled WGS sequence"/>
</dbReference>
<dbReference type="EMBL" id="JTDE01003572">
    <property type="protein sequence ID" value="KAF7255903.1"/>
    <property type="molecule type" value="Genomic_DNA"/>
</dbReference>
<name>A0A8S9YS67_9TREM</name>
<proteinExistence type="predicted"/>
<keyword evidence="2" id="KW-1185">Reference proteome</keyword>
<sequence length="144" mass="16714">MLHCLEETLTSINYDGNSFVLCKTNLSIMTCSLNIQKHAHFTKYKFFESNLRGMNPCTILDLQNSFIQSHPTNDTVSCFICNGGLVWVWKSIFASFFNRARHLPTEILLLKLIKKFGYLPTTSETRIINLHRMSLYKMNNTRLN</sequence>
<protein>
    <submittedName>
        <fullName evidence="1">Uncharacterized protein</fullName>
    </submittedName>
</protein>
<comment type="caution">
    <text evidence="1">The sequence shown here is derived from an EMBL/GenBank/DDBJ whole genome shotgun (WGS) entry which is preliminary data.</text>
</comment>
<dbReference type="AlphaFoldDB" id="A0A8S9YS67"/>
<accession>A0A8S9YS67</accession>
<evidence type="ECO:0000313" key="1">
    <source>
        <dbReference type="EMBL" id="KAF7255903.1"/>
    </source>
</evidence>
<evidence type="ECO:0000313" key="2">
    <source>
        <dbReference type="Proteomes" id="UP000822476"/>
    </source>
</evidence>
<gene>
    <name evidence="1" type="ORF">EG68_07413</name>
</gene>
<organism evidence="1 2">
    <name type="scientific">Paragonimus skrjabini miyazakii</name>
    <dbReference type="NCBI Taxonomy" id="59628"/>
    <lineage>
        <taxon>Eukaryota</taxon>
        <taxon>Metazoa</taxon>
        <taxon>Spiralia</taxon>
        <taxon>Lophotrochozoa</taxon>
        <taxon>Platyhelminthes</taxon>
        <taxon>Trematoda</taxon>
        <taxon>Digenea</taxon>
        <taxon>Plagiorchiida</taxon>
        <taxon>Troglotremata</taxon>
        <taxon>Troglotrematidae</taxon>
        <taxon>Paragonimus</taxon>
    </lineage>
</organism>